<gene>
    <name evidence="1" type="ORF">GNZ18_09395</name>
</gene>
<protein>
    <recommendedName>
        <fullName evidence="3">Glycosyltransferase</fullName>
    </recommendedName>
</protein>
<comment type="caution">
    <text evidence="1">The sequence shown here is derived from an EMBL/GenBank/DDBJ whole genome shotgun (WGS) entry which is preliminary data.</text>
</comment>
<keyword evidence="2" id="KW-1185">Reference proteome</keyword>
<accession>A0A7K1KX84</accession>
<evidence type="ECO:0000313" key="1">
    <source>
        <dbReference type="EMBL" id="MUN36810.1"/>
    </source>
</evidence>
<sequence>MEVSMQVSVAVMYHPSRERSARAVARGCAELSPILVPDPDPGGPPSPLRTAKRAWAACPPGATHHLVLQDDVVLAADFVTQLTGAVRLRPAHAVALYANRNSVRNSYLLRRAAALGSRWAPLSRHEYTPTLGLLLPAEHARALAEYLRAFPDDYRDDDEAVTVFCRERGVPAVGTVPSLIDHGDLPSVAGNGTHGTRHAAVFADHAGVDAGYWNGAEAAGAPGARALLPHTLELHDSRCLIRFARPAAGEPVDSLFGWYWHDWCELLGASPEAVLAGWAEHMESGDAYASMGIADAMVFPVEAALEVWAAGYLLGVDVSADPDAAVPEVSPVFRRSVETWLDAGLAEPDRERLDAAGRAGLVETCLAGFRAGVLAGLAPAAPADLCGIEAP</sequence>
<dbReference type="Proteomes" id="UP000432015">
    <property type="component" value="Unassembled WGS sequence"/>
</dbReference>
<dbReference type="RefSeq" id="WP_156215861.1">
    <property type="nucleotide sequence ID" value="NZ_WOFH01000003.1"/>
</dbReference>
<reference evidence="1 2" key="1">
    <citation type="submission" date="2019-11" db="EMBL/GenBank/DDBJ databases">
        <authorList>
            <person name="Cao P."/>
        </authorList>
    </citation>
    <scope>NUCLEOTIDE SEQUENCE [LARGE SCALE GENOMIC DNA]</scope>
    <source>
        <strain evidence="1 2">NEAU-AAG5</strain>
    </source>
</reference>
<evidence type="ECO:0000313" key="2">
    <source>
        <dbReference type="Proteomes" id="UP000432015"/>
    </source>
</evidence>
<proteinExistence type="predicted"/>
<dbReference type="EMBL" id="WOFH01000003">
    <property type="protein sequence ID" value="MUN36810.1"/>
    <property type="molecule type" value="Genomic_DNA"/>
</dbReference>
<evidence type="ECO:0008006" key="3">
    <source>
        <dbReference type="Google" id="ProtNLM"/>
    </source>
</evidence>
<name>A0A7K1KX84_9ACTN</name>
<organism evidence="1 2">
    <name type="scientific">Actinomadura litoris</name>
    <dbReference type="NCBI Taxonomy" id="2678616"/>
    <lineage>
        <taxon>Bacteria</taxon>
        <taxon>Bacillati</taxon>
        <taxon>Actinomycetota</taxon>
        <taxon>Actinomycetes</taxon>
        <taxon>Streptosporangiales</taxon>
        <taxon>Thermomonosporaceae</taxon>
        <taxon>Actinomadura</taxon>
    </lineage>
</organism>
<dbReference type="AlphaFoldDB" id="A0A7K1KX84"/>